<organism evidence="1 2">
    <name type="scientific">Araneus ventricosus</name>
    <name type="common">Orbweaver spider</name>
    <name type="synonym">Epeira ventricosa</name>
    <dbReference type="NCBI Taxonomy" id="182803"/>
    <lineage>
        <taxon>Eukaryota</taxon>
        <taxon>Metazoa</taxon>
        <taxon>Ecdysozoa</taxon>
        <taxon>Arthropoda</taxon>
        <taxon>Chelicerata</taxon>
        <taxon>Arachnida</taxon>
        <taxon>Araneae</taxon>
        <taxon>Araneomorphae</taxon>
        <taxon>Entelegynae</taxon>
        <taxon>Araneoidea</taxon>
        <taxon>Araneidae</taxon>
        <taxon>Araneus</taxon>
    </lineage>
</organism>
<accession>A0A4Y2KE32</accession>
<comment type="caution">
    <text evidence="1">The sequence shown here is derived from an EMBL/GenBank/DDBJ whole genome shotgun (WGS) entry which is preliminary data.</text>
</comment>
<dbReference type="Proteomes" id="UP000499080">
    <property type="component" value="Unassembled WGS sequence"/>
</dbReference>
<proteinExistence type="predicted"/>
<keyword evidence="2" id="KW-1185">Reference proteome</keyword>
<evidence type="ECO:0000313" key="2">
    <source>
        <dbReference type="Proteomes" id="UP000499080"/>
    </source>
</evidence>
<gene>
    <name evidence="1" type="ORF">AVEN_251344_1</name>
</gene>
<dbReference type="EMBL" id="BGPR01004440">
    <property type="protein sequence ID" value="GBM99682.1"/>
    <property type="molecule type" value="Genomic_DNA"/>
</dbReference>
<dbReference type="OrthoDB" id="6436695at2759"/>
<dbReference type="AlphaFoldDB" id="A0A4Y2KE32"/>
<reference evidence="1 2" key="1">
    <citation type="journal article" date="2019" name="Sci. Rep.">
        <title>Orb-weaving spider Araneus ventricosus genome elucidates the spidroin gene catalogue.</title>
        <authorList>
            <person name="Kono N."/>
            <person name="Nakamura H."/>
            <person name="Ohtoshi R."/>
            <person name="Moran D.A.P."/>
            <person name="Shinohara A."/>
            <person name="Yoshida Y."/>
            <person name="Fujiwara M."/>
            <person name="Mori M."/>
            <person name="Tomita M."/>
            <person name="Arakawa K."/>
        </authorList>
    </citation>
    <scope>NUCLEOTIDE SEQUENCE [LARGE SCALE GENOMIC DNA]</scope>
</reference>
<protein>
    <submittedName>
        <fullName evidence="1">Uncharacterized protein</fullName>
    </submittedName>
</protein>
<evidence type="ECO:0000313" key="1">
    <source>
        <dbReference type="EMBL" id="GBM99682.1"/>
    </source>
</evidence>
<sequence>MDTRKELEQRAFKRIRNTGQQHETAQKEESFDKHIYRLYDRLWVPSEQLGRSSAGRFCHCAVIAEAPPPPTMTDVSDFGLWPKLTWKIFTFFSFLNIAFIYRCREG</sequence>
<name>A0A4Y2KE32_ARAVE</name>